<gene>
    <name evidence="11" type="ORF">PVP01_1301400</name>
    <name evidence="10" type="ORF">PVT01_130006300</name>
    <name evidence="9" type="ORF">PVW1_130008000</name>
</gene>
<feature type="compositionally biased region" description="Acidic residues" evidence="8">
    <location>
        <begin position="203"/>
        <end position="231"/>
    </location>
</feature>
<dbReference type="Proteomes" id="UP000220605">
    <property type="component" value="Chromosome 13"/>
</dbReference>
<evidence type="ECO:0000313" key="13">
    <source>
        <dbReference type="Proteomes" id="UP000220605"/>
    </source>
</evidence>
<organism evidence="10 12">
    <name type="scientific">Plasmodium vivax</name>
    <name type="common">malaria parasite P. vivax</name>
    <dbReference type="NCBI Taxonomy" id="5855"/>
    <lineage>
        <taxon>Eukaryota</taxon>
        <taxon>Sar</taxon>
        <taxon>Alveolata</taxon>
        <taxon>Apicomplexa</taxon>
        <taxon>Aconoidasida</taxon>
        <taxon>Haemosporida</taxon>
        <taxon>Plasmodiidae</taxon>
        <taxon>Plasmodium</taxon>
        <taxon>Plasmodium (Plasmodium)</taxon>
    </lineage>
</organism>
<dbReference type="Proteomes" id="UP000779233">
    <property type="component" value="Unassembled WGS sequence"/>
</dbReference>
<dbReference type="Pfam" id="PF02586">
    <property type="entry name" value="SRAP"/>
    <property type="match status" value="2"/>
</dbReference>
<comment type="similarity">
    <text evidence="1">Belongs to the SOS response-associated peptidase family.</text>
</comment>
<feature type="region of interest" description="Disordered" evidence="8">
    <location>
        <begin position="190"/>
        <end position="269"/>
    </location>
</feature>
<dbReference type="AlphaFoldDB" id="A0A1G4H2N3"/>
<dbReference type="GO" id="GO:0016829">
    <property type="term" value="F:lyase activity"/>
    <property type="evidence" value="ECO:0007669"/>
    <property type="project" value="UniProtKB-KW"/>
</dbReference>
<sequence>MCVRVYYNIDINVLKKKYNCKQILNNEKLRRGMINKKNYMPIIYESAENENGKGNKAPQKIKVIQVCLWGLKPYNYGKLDKEVLLINARVESLQSKKSFNVLINKNRCAVVVNGYFEWMDIKGSSKRIPYFVFFGKDDNSSEEVTEGKLETKVEELAVEKTEEKSQEKIIPSIKEEGVTIRIRVKQEIESDENNKGEIKKEEKDEEEEEEVKEEVKEEEEEESPSNEEESAIADRGAPKRKKEGKEKSKKKKIKTELPSEADLDEDDEEEKSHVIIAGLYSISNTDKKDCRYTIITTACENSSLRDIHDRCPLLLSENTLGLWLDVEKKYEDIIESVKEEHQVVSNNLKFREVKSWTDYATKSKRAKKAAKAAIAKQAKK</sequence>
<dbReference type="GO" id="GO:0008233">
    <property type="term" value="F:peptidase activity"/>
    <property type="evidence" value="ECO:0007669"/>
    <property type="project" value="UniProtKB-KW"/>
</dbReference>
<feature type="compositionally biased region" description="Basic and acidic residues" evidence="8">
    <location>
        <begin position="190"/>
        <end position="202"/>
    </location>
</feature>
<dbReference type="VEuPathDB" id="PlasmoDB:PVP01_1301400"/>
<evidence type="ECO:0000256" key="4">
    <source>
        <dbReference type="ARBA" id="ARBA00022801"/>
    </source>
</evidence>
<dbReference type="InterPro" id="IPR036590">
    <property type="entry name" value="SRAP-like"/>
</dbReference>
<evidence type="ECO:0000256" key="3">
    <source>
        <dbReference type="ARBA" id="ARBA00022763"/>
    </source>
</evidence>
<keyword evidence="4" id="KW-0378">Hydrolase</keyword>
<name>A0A1G4H2N3_PLAVI</name>
<dbReference type="VEuPathDB" id="PlasmoDB:PVW1_130008000"/>
<evidence type="ECO:0000256" key="8">
    <source>
        <dbReference type="SAM" id="MobiDB-lite"/>
    </source>
</evidence>
<proteinExistence type="inferred from homology"/>
<dbReference type="PANTHER" id="PTHR13604">
    <property type="entry name" value="DC12-RELATED"/>
    <property type="match status" value="1"/>
</dbReference>
<dbReference type="eggNOG" id="KOG2618">
    <property type="taxonomic scope" value="Eukaryota"/>
</dbReference>
<feature type="compositionally biased region" description="Acidic residues" evidence="8">
    <location>
        <begin position="259"/>
        <end position="269"/>
    </location>
</feature>
<keyword evidence="6" id="KW-0238">DNA-binding</keyword>
<evidence type="ECO:0000313" key="10">
    <source>
        <dbReference type="EMBL" id="SCO69122.1"/>
    </source>
</evidence>
<evidence type="ECO:0000256" key="6">
    <source>
        <dbReference type="ARBA" id="ARBA00023125"/>
    </source>
</evidence>
<evidence type="ECO:0000256" key="1">
    <source>
        <dbReference type="ARBA" id="ARBA00008136"/>
    </source>
</evidence>
<dbReference type="SUPFAM" id="SSF143081">
    <property type="entry name" value="BB1717-like"/>
    <property type="match status" value="2"/>
</dbReference>
<protein>
    <submittedName>
        <fullName evidence="9">(malaria parasite P. vivax) hypothetical protein</fullName>
    </submittedName>
    <submittedName>
        <fullName evidence="11">SRAP domain-containing protein, putative</fullName>
    </submittedName>
</protein>
<dbReference type="GO" id="GO:0003697">
    <property type="term" value="F:single-stranded DNA binding"/>
    <property type="evidence" value="ECO:0007669"/>
    <property type="project" value="InterPro"/>
</dbReference>
<dbReference type="VEuPathDB" id="PlasmoDB:PVX_084130"/>
<accession>A0A1G4H2N3</accession>
<dbReference type="InterPro" id="IPR003738">
    <property type="entry name" value="SRAP"/>
</dbReference>
<dbReference type="EMBL" id="LT615251">
    <property type="protein sequence ID" value="SCO69122.1"/>
    <property type="molecule type" value="Genomic_DNA"/>
</dbReference>
<evidence type="ECO:0000256" key="7">
    <source>
        <dbReference type="ARBA" id="ARBA00023239"/>
    </source>
</evidence>
<dbReference type="PANTHER" id="PTHR13604:SF0">
    <property type="entry name" value="ABASIC SITE PROCESSING PROTEIN HMCES"/>
    <property type="match status" value="1"/>
</dbReference>
<evidence type="ECO:0000313" key="12">
    <source>
        <dbReference type="Proteomes" id="UP000196402"/>
    </source>
</evidence>
<dbReference type="OrthoDB" id="2111841at2759"/>
<dbReference type="VEuPathDB" id="PlasmoDB:PVPAM_130016500"/>
<dbReference type="Gene3D" id="3.90.1680.10">
    <property type="entry name" value="SOS response associated peptidase-like"/>
    <property type="match status" value="2"/>
</dbReference>
<keyword evidence="7" id="KW-0456">Lyase</keyword>
<reference evidence="12 13" key="1">
    <citation type="submission" date="2016-07" db="EMBL/GenBank/DDBJ databases">
        <authorList>
            <consortium name="Pathogen Informatics"/>
        </authorList>
    </citation>
    <scope>NUCLEOTIDE SEQUENCE [LARGE SCALE GENOMIC DNA]</scope>
    <source>
        <strain evidence="9">PvW1</strain>
    </source>
</reference>
<dbReference type="GO" id="GO:0106300">
    <property type="term" value="P:protein-DNA covalent cross-linking repair"/>
    <property type="evidence" value="ECO:0007669"/>
    <property type="project" value="InterPro"/>
</dbReference>
<evidence type="ECO:0000256" key="2">
    <source>
        <dbReference type="ARBA" id="ARBA00022670"/>
    </source>
</evidence>
<keyword evidence="2" id="KW-0645">Protease</keyword>
<dbReference type="Proteomes" id="UP000196402">
    <property type="component" value="Chromosome 13"/>
</dbReference>
<feature type="compositionally biased region" description="Basic residues" evidence="8">
    <location>
        <begin position="238"/>
        <end position="253"/>
    </location>
</feature>
<evidence type="ECO:0000256" key="5">
    <source>
        <dbReference type="ARBA" id="ARBA00023124"/>
    </source>
</evidence>
<keyword evidence="5" id="KW-0190">Covalent protein-DNA linkage</keyword>
<evidence type="ECO:0000313" key="9">
    <source>
        <dbReference type="EMBL" id="CAG9475315.1"/>
    </source>
</evidence>
<keyword evidence="3" id="KW-0227">DNA damage</keyword>
<dbReference type="EMBL" id="CAJZCX010000006">
    <property type="protein sequence ID" value="CAG9475315.1"/>
    <property type="molecule type" value="Genomic_DNA"/>
</dbReference>
<dbReference type="EMBL" id="LT635624">
    <property type="protein sequence ID" value="VUZ98075.1"/>
    <property type="molecule type" value="Genomic_DNA"/>
</dbReference>
<dbReference type="GO" id="GO:0006508">
    <property type="term" value="P:proteolysis"/>
    <property type="evidence" value="ECO:0007669"/>
    <property type="project" value="UniProtKB-KW"/>
</dbReference>
<evidence type="ECO:0000313" key="11">
    <source>
        <dbReference type="EMBL" id="VUZ98075.1"/>
    </source>
</evidence>